<keyword evidence="1 3" id="KW-0853">WD repeat</keyword>
<dbReference type="InterPro" id="IPR015943">
    <property type="entry name" value="WD40/YVTN_repeat-like_dom_sf"/>
</dbReference>
<feature type="repeat" description="WD" evidence="3">
    <location>
        <begin position="153"/>
        <end position="194"/>
    </location>
</feature>
<dbReference type="SUPFAM" id="SSF50978">
    <property type="entry name" value="WD40 repeat-like"/>
    <property type="match status" value="1"/>
</dbReference>
<sequence length="324" mass="35761">MDFYRLLQFCSVLFSGMILTSCSPSPLSSKALLAEPSYSASLSQDGQYALISNKDGIFFWDVNQPQARYHWIQGSRNNDVIATDISPNNQYAITLSNDSVALWRTTDGAALGWWSLPVTAQCVAVANNGQFLVGLADGSVMALNPQHQVLIKFLGHNEKVNSVAISADGSLALTADNAAKVLLWRTDNAQIQQQWQLQSRALNVTMSADSRLLFMSDSTGNAWIRDSQSGNIISELKITTRQMNFSSARFIQNNTRLLTGTPARELQLWQTATGKKIASWQVSLPDKPLPQSAVVYSVSQWQGNSVQSLSSTSLLERWQIPEQR</sequence>
<dbReference type="InterPro" id="IPR036322">
    <property type="entry name" value="WD40_repeat_dom_sf"/>
</dbReference>
<keyword evidence="5" id="KW-1185">Reference proteome</keyword>
<gene>
    <name evidence="4" type="ORF">EDC91_12417</name>
</gene>
<dbReference type="InterPro" id="IPR001680">
    <property type="entry name" value="WD40_rpt"/>
</dbReference>
<evidence type="ECO:0000313" key="5">
    <source>
        <dbReference type="Proteomes" id="UP000294832"/>
    </source>
</evidence>
<dbReference type="RefSeq" id="WP_133039796.1">
    <property type="nucleotide sequence ID" value="NZ_SLWF01000024.1"/>
</dbReference>
<dbReference type="AlphaFoldDB" id="A0A4R2F5M0"/>
<dbReference type="PROSITE" id="PS51257">
    <property type="entry name" value="PROKAR_LIPOPROTEIN"/>
    <property type="match status" value="1"/>
</dbReference>
<proteinExistence type="predicted"/>
<accession>A0A4R2F5M0</accession>
<dbReference type="Pfam" id="PF00400">
    <property type="entry name" value="WD40"/>
    <property type="match status" value="1"/>
</dbReference>
<dbReference type="InterPro" id="IPR051350">
    <property type="entry name" value="WD_repeat-ST_regulator"/>
</dbReference>
<evidence type="ECO:0000313" key="4">
    <source>
        <dbReference type="EMBL" id="TCN81363.1"/>
    </source>
</evidence>
<evidence type="ECO:0000256" key="3">
    <source>
        <dbReference type="PROSITE-ProRule" id="PRU00221"/>
    </source>
</evidence>
<evidence type="ECO:0000256" key="2">
    <source>
        <dbReference type="ARBA" id="ARBA00022737"/>
    </source>
</evidence>
<protein>
    <submittedName>
        <fullName evidence="4">WD-40 repeat-containing protein</fullName>
    </submittedName>
</protein>
<dbReference type="PANTHER" id="PTHR22838:SF0">
    <property type="entry name" value="WD REPEAT-CONTAINING PROTEIN 26"/>
    <property type="match status" value="1"/>
</dbReference>
<name>A0A4R2F5M0_9GAMM</name>
<evidence type="ECO:0000256" key="1">
    <source>
        <dbReference type="ARBA" id="ARBA00022574"/>
    </source>
</evidence>
<dbReference type="PROSITE" id="PS50082">
    <property type="entry name" value="WD_REPEATS_2"/>
    <property type="match status" value="1"/>
</dbReference>
<dbReference type="SMART" id="SM00320">
    <property type="entry name" value="WD40"/>
    <property type="match status" value="4"/>
</dbReference>
<dbReference type="OrthoDB" id="6192037at2"/>
<dbReference type="Gene3D" id="2.130.10.10">
    <property type="entry name" value="YVTN repeat-like/Quinoprotein amine dehydrogenase"/>
    <property type="match status" value="2"/>
</dbReference>
<dbReference type="EMBL" id="SLWF01000024">
    <property type="protein sequence ID" value="TCN81363.1"/>
    <property type="molecule type" value="Genomic_DNA"/>
</dbReference>
<reference evidence="4 5" key="1">
    <citation type="submission" date="2019-03" db="EMBL/GenBank/DDBJ databases">
        <title>Freshwater and sediment microbial communities from various areas in North America, analyzing microbe dynamics in response to fracking.</title>
        <authorList>
            <person name="Lamendella R."/>
        </authorList>
    </citation>
    <scope>NUCLEOTIDE SEQUENCE [LARGE SCALE GENOMIC DNA]</scope>
    <source>
        <strain evidence="4 5">74A</strain>
    </source>
</reference>
<comment type="caution">
    <text evidence="4">The sequence shown here is derived from an EMBL/GenBank/DDBJ whole genome shotgun (WGS) entry which is preliminary data.</text>
</comment>
<dbReference type="PANTHER" id="PTHR22838">
    <property type="entry name" value="WD REPEAT PROTEIN 26-RELATED"/>
    <property type="match status" value="1"/>
</dbReference>
<organism evidence="4 5">
    <name type="scientific">Shewanella fodinae</name>
    <dbReference type="NCBI Taxonomy" id="552357"/>
    <lineage>
        <taxon>Bacteria</taxon>
        <taxon>Pseudomonadati</taxon>
        <taxon>Pseudomonadota</taxon>
        <taxon>Gammaproteobacteria</taxon>
        <taxon>Alteromonadales</taxon>
        <taxon>Shewanellaceae</taxon>
        <taxon>Shewanella</taxon>
    </lineage>
</organism>
<dbReference type="Proteomes" id="UP000294832">
    <property type="component" value="Unassembled WGS sequence"/>
</dbReference>
<keyword evidence="2" id="KW-0677">Repeat</keyword>